<reference evidence="6 7" key="1">
    <citation type="submission" date="2016-07" db="EMBL/GenBank/DDBJ databases">
        <title>Pervasive Adenine N6-methylation of Active Genes in Fungi.</title>
        <authorList>
            <consortium name="DOE Joint Genome Institute"/>
            <person name="Mondo S.J."/>
            <person name="Dannebaum R.O."/>
            <person name="Kuo R.C."/>
            <person name="Labutti K."/>
            <person name="Haridas S."/>
            <person name="Kuo A."/>
            <person name="Salamov A."/>
            <person name="Ahrendt S.R."/>
            <person name="Lipzen A."/>
            <person name="Sullivan W."/>
            <person name="Andreopoulos W.B."/>
            <person name="Clum A."/>
            <person name="Lindquist E."/>
            <person name="Daum C."/>
            <person name="Ramamoorthy G.K."/>
            <person name="Gryganskyi A."/>
            <person name="Culley D."/>
            <person name="Magnuson J.K."/>
            <person name="James T.Y."/>
            <person name="O'Malley M.A."/>
            <person name="Stajich J.E."/>
            <person name="Spatafora J.W."/>
            <person name="Visel A."/>
            <person name="Grigoriev I.V."/>
        </authorList>
    </citation>
    <scope>NUCLEOTIDE SEQUENCE [LARGE SCALE GENOMIC DNA]</scope>
    <source>
        <strain evidence="6 7">JEL800</strain>
    </source>
</reference>
<accession>A0A1Y2CIK9</accession>
<dbReference type="Gene3D" id="3.80.10.10">
    <property type="entry name" value="Ribonuclease Inhibitor"/>
    <property type="match status" value="1"/>
</dbReference>
<proteinExistence type="predicted"/>
<feature type="domain" description="Disease resistance R13L4/SHOC-2-like LRR" evidence="5">
    <location>
        <begin position="185"/>
        <end position="322"/>
    </location>
</feature>
<gene>
    <name evidence="6" type="ORF">BCR33DRAFT_696476</name>
</gene>
<dbReference type="InterPro" id="IPR055414">
    <property type="entry name" value="LRR_R13L4/SHOC2-like"/>
</dbReference>
<evidence type="ECO:0000256" key="1">
    <source>
        <dbReference type="ARBA" id="ARBA00004236"/>
    </source>
</evidence>
<keyword evidence="2" id="KW-0472">Membrane</keyword>
<evidence type="ECO:0000259" key="5">
    <source>
        <dbReference type="Pfam" id="PF23598"/>
    </source>
</evidence>
<dbReference type="Proteomes" id="UP000193642">
    <property type="component" value="Unassembled WGS sequence"/>
</dbReference>
<keyword evidence="3" id="KW-0433">Leucine-rich repeat</keyword>
<dbReference type="InterPro" id="IPR001611">
    <property type="entry name" value="Leu-rich_rpt"/>
</dbReference>
<organism evidence="6 7">
    <name type="scientific">Rhizoclosmatium globosum</name>
    <dbReference type="NCBI Taxonomy" id="329046"/>
    <lineage>
        <taxon>Eukaryota</taxon>
        <taxon>Fungi</taxon>
        <taxon>Fungi incertae sedis</taxon>
        <taxon>Chytridiomycota</taxon>
        <taxon>Chytridiomycota incertae sedis</taxon>
        <taxon>Chytridiomycetes</taxon>
        <taxon>Chytridiales</taxon>
        <taxon>Chytriomycetaceae</taxon>
        <taxon>Rhizoclosmatium</taxon>
    </lineage>
</organism>
<evidence type="ECO:0000256" key="2">
    <source>
        <dbReference type="ARBA" id="ARBA00022475"/>
    </source>
</evidence>
<dbReference type="SUPFAM" id="SSF52058">
    <property type="entry name" value="L domain-like"/>
    <property type="match status" value="1"/>
</dbReference>
<comment type="subcellular location">
    <subcellularLocation>
        <location evidence="1">Cell membrane</location>
    </subcellularLocation>
</comment>
<dbReference type="EMBL" id="MCGO01000015">
    <property type="protein sequence ID" value="ORY46737.1"/>
    <property type="molecule type" value="Genomic_DNA"/>
</dbReference>
<evidence type="ECO:0000256" key="4">
    <source>
        <dbReference type="ARBA" id="ARBA00022737"/>
    </source>
</evidence>
<keyword evidence="7" id="KW-1185">Reference proteome</keyword>
<comment type="caution">
    <text evidence="6">The sequence shown here is derived from an EMBL/GenBank/DDBJ whole genome shotgun (WGS) entry which is preliminary data.</text>
</comment>
<dbReference type="PANTHER" id="PTHR48006">
    <property type="entry name" value="LEUCINE-RICH REPEAT-CONTAINING PROTEIN DDB_G0281931-RELATED"/>
    <property type="match status" value="1"/>
</dbReference>
<dbReference type="Pfam" id="PF00560">
    <property type="entry name" value="LRR_1"/>
    <property type="match status" value="1"/>
</dbReference>
<sequence>MYATVGIKMEFNNVPDLTWSSFKFLAAIRAFNSMQNLKTLSLVFAKPYKTYSHPSAAPRYGPLPANLRSMSIKKLTLDGFHGPLPRWDLPQLQIIISTNRIESQQLPLLSFPANLSEFNQVKYIDMVKFGLQGPIALGMCLSLQYLRLSKNHFNAGILPEFGLLTSLKSLIIDEAQLTGVIPPELRNLENLNHLSLRHNKLTGSIPSELGNLKSLLDLELTGNNLTGVIPTDLANLTKLTSLRLDQNKLTGPIPAQLAALSRLEVLMLDHNKLRGPLPSELGSMQNLKSLIVECNPGLTGKLPDSFASLRLEELYIMATGIAGANELMCVGNSVQHIQKLINWDSQRSTFRREIIFKKAPWR</sequence>
<dbReference type="OrthoDB" id="676979at2759"/>
<protein>
    <submittedName>
        <fullName evidence="6">L domain-like protein</fullName>
    </submittedName>
</protein>
<evidence type="ECO:0000313" key="7">
    <source>
        <dbReference type="Proteomes" id="UP000193642"/>
    </source>
</evidence>
<keyword evidence="2" id="KW-1003">Cell membrane</keyword>
<name>A0A1Y2CIK9_9FUNG</name>
<dbReference type="STRING" id="329046.A0A1Y2CIK9"/>
<dbReference type="AlphaFoldDB" id="A0A1Y2CIK9"/>
<evidence type="ECO:0000256" key="3">
    <source>
        <dbReference type="ARBA" id="ARBA00022614"/>
    </source>
</evidence>
<dbReference type="InterPro" id="IPR032675">
    <property type="entry name" value="LRR_dom_sf"/>
</dbReference>
<dbReference type="FunFam" id="3.80.10.10:FF:000041">
    <property type="entry name" value="LRR receptor-like serine/threonine-protein kinase ERECTA"/>
    <property type="match status" value="1"/>
</dbReference>
<evidence type="ECO:0000313" key="6">
    <source>
        <dbReference type="EMBL" id="ORY46737.1"/>
    </source>
</evidence>
<dbReference type="GO" id="GO:0005886">
    <property type="term" value="C:plasma membrane"/>
    <property type="evidence" value="ECO:0007669"/>
    <property type="project" value="UniProtKB-SubCell"/>
</dbReference>
<keyword evidence="4" id="KW-0677">Repeat</keyword>
<dbReference type="InterPro" id="IPR051824">
    <property type="entry name" value="LRR_Rcpt-Like_S/T_Kinase"/>
</dbReference>
<dbReference type="FunFam" id="3.80.10.10:FF:000383">
    <property type="entry name" value="Leucine-rich repeat receptor protein kinase EMS1"/>
    <property type="match status" value="1"/>
</dbReference>
<dbReference type="Pfam" id="PF23598">
    <property type="entry name" value="LRR_14"/>
    <property type="match status" value="1"/>
</dbReference>